<feature type="transmembrane region" description="Helical" evidence="1">
    <location>
        <begin position="179"/>
        <end position="202"/>
    </location>
</feature>
<evidence type="ECO:0000259" key="2">
    <source>
        <dbReference type="Pfam" id="PF20152"/>
    </source>
</evidence>
<dbReference type="Proteomes" id="UP000886523">
    <property type="component" value="Unassembled WGS sequence"/>
</dbReference>
<evidence type="ECO:0000313" key="3">
    <source>
        <dbReference type="EMBL" id="KAF9513675.1"/>
    </source>
</evidence>
<organism evidence="3 4">
    <name type="scientific">Hydnum rufescens UP504</name>
    <dbReference type="NCBI Taxonomy" id="1448309"/>
    <lineage>
        <taxon>Eukaryota</taxon>
        <taxon>Fungi</taxon>
        <taxon>Dikarya</taxon>
        <taxon>Basidiomycota</taxon>
        <taxon>Agaricomycotina</taxon>
        <taxon>Agaricomycetes</taxon>
        <taxon>Cantharellales</taxon>
        <taxon>Hydnaceae</taxon>
        <taxon>Hydnum</taxon>
    </lineage>
</organism>
<dbReference type="PANTHER" id="PTHR40465">
    <property type="entry name" value="CHROMOSOME 1, WHOLE GENOME SHOTGUN SEQUENCE"/>
    <property type="match status" value="1"/>
</dbReference>
<dbReference type="InterPro" id="IPR045339">
    <property type="entry name" value="DUF6534"/>
</dbReference>
<dbReference type="AlphaFoldDB" id="A0A9P6AYF9"/>
<evidence type="ECO:0000256" key="1">
    <source>
        <dbReference type="SAM" id="Phobius"/>
    </source>
</evidence>
<reference evidence="3" key="1">
    <citation type="journal article" date="2020" name="Nat. Commun.">
        <title>Large-scale genome sequencing of mycorrhizal fungi provides insights into the early evolution of symbiotic traits.</title>
        <authorList>
            <person name="Miyauchi S."/>
            <person name="Kiss E."/>
            <person name="Kuo A."/>
            <person name="Drula E."/>
            <person name="Kohler A."/>
            <person name="Sanchez-Garcia M."/>
            <person name="Morin E."/>
            <person name="Andreopoulos B."/>
            <person name="Barry K.W."/>
            <person name="Bonito G."/>
            <person name="Buee M."/>
            <person name="Carver A."/>
            <person name="Chen C."/>
            <person name="Cichocki N."/>
            <person name="Clum A."/>
            <person name="Culley D."/>
            <person name="Crous P.W."/>
            <person name="Fauchery L."/>
            <person name="Girlanda M."/>
            <person name="Hayes R.D."/>
            <person name="Keri Z."/>
            <person name="LaButti K."/>
            <person name="Lipzen A."/>
            <person name="Lombard V."/>
            <person name="Magnuson J."/>
            <person name="Maillard F."/>
            <person name="Murat C."/>
            <person name="Nolan M."/>
            <person name="Ohm R.A."/>
            <person name="Pangilinan J."/>
            <person name="Pereira M.F."/>
            <person name="Perotto S."/>
            <person name="Peter M."/>
            <person name="Pfister S."/>
            <person name="Riley R."/>
            <person name="Sitrit Y."/>
            <person name="Stielow J.B."/>
            <person name="Szollosi G."/>
            <person name="Zifcakova L."/>
            <person name="Stursova M."/>
            <person name="Spatafora J.W."/>
            <person name="Tedersoo L."/>
            <person name="Vaario L.M."/>
            <person name="Yamada A."/>
            <person name="Yan M."/>
            <person name="Wang P."/>
            <person name="Xu J."/>
            <person name="Bruns T."/>
            <person name="Baldrian P."/>
            <person name="Vilgalys R."/>
            <person name="Dunand C."/>
            <person name="Henrissat B."/>
            <person name="Grigoriev I.V."/>
            <person name="Hibbett D."/>
            <person name="Nagy L.G."/>
            <person name="Martin F.M."/>
        </authorList>
    </citation>
    <scope>NUCLEOTIDE SEQUENCE</scope>
    <source>
        <strain evidence="3">UP504</strain>
    </source>
</reference>
<dbReference type="EMBL" id="MU128969">
    <property type="protein sequence ID" value="KAF9513675.1"/>
    <property type="molecule type" value="Genomic_DNA"/>
</dbReference>
<dbReference type="OrthoDB" id="2535105at2759"/>
<feature type="transmembrane region" description="Helical" evidence="1">
    <location>
        <begin position="6"/>
        <end position="26"/>
    </location>
</feature>
<dbReference type="Pfam" id="PF20152">
    <property type="entry name" value="DUF6534"/>
    <property type="match status" value="1"/>
</dbReference>
<keyword evidence="1" id="KW-1133">Transmembrane helix</keyword>
<feature type="transmembrane region" description="Helical" evidence="1">
    <location>
        <begin position="114"/>
        <end position="132"/>
    </location>
</feature>
<protein>
    <recommendedName>
        <fullName evidence="2">DUF6534 domain-containing protein</fullName>
    </recommendedName>
</protein>
<evidence type="ECO:0000313" key="4">
    <source>
        <dbReference type="Proteomes" id="UP000886523"/>
    </source>
</evidence>
<dbReference type="PANTHER" id="PTHR40465:SF1">
    <property type="entry name" value="DUF6534 DOMAIN-CONTAINING PROTEIN"/>
    <property type="match status" value="1"/>
</dbReference>
<keyword evidence="1" id="KW-0472">Membrane</keyword>
<feature type="transmembrane region" description="Helical" evidence="1">
    <location>
        <begin position="249"/>
        <end position="270"/>
    </location>
</feature>
<keyword evidence="1" id="KW-0812">Transmembrane</keyword>
<proteinExistence type="predicted"/>
<comment type="caution">
    <text evidence="3">The sequence shown here is derived from an EMBL/GenBank/DDBJ whole genome shotgun (WGS) entry which is preliminary data.</text>
</comment>
<feature type="transmembrane region" description="Helical" evidence="1">
    <location>
        <begin position="46"/>
        <end position="70"/>
    </location>
</feature>
<accession>A0A9P6AYF9</accession>
<name>A0A9P6AYF9_9AGAM</name>
<gene>
    <name evidence="3" type="ORF">BS47DRAFT_1382326</name>
</gene>
<keyword evidence="4" id="KW-1185">Reference proteome</keyword>
<feature type="domain" description="DUF6534" evidence="2">
    <location>
        <begin position="189"/>
        <end position="274"/>
    </location>
</feature>
<sequence length="314" mass="34502">MDATQFNIFSGSFFGNLLTAICFGVLTIQTSSYYHAFPNDGRSVKLVVGFLWTLEAFQLACVTGSLYGWFVTNSHDPLARAAWDFTIFQVSAVCASVTVQTFFAHRVYSLSTNLYLGALVQVLVLVQFGFGVGQHSSSCIPWTLTDSVPIKSIFWHAAATAVRSNTVLTFEALVREWRWLAVSWVAMQAIADIVIATCMCLLLRRRRTGFQMTDSTINRMVLYTISTGLVTSVLSCILLGVFARYGFDFTVFAICMPLGGFYSVTMLANLHTRKGLRARLDTPNPLELIGSSIKERMGGIGGIIAMKGGSRLQG</sequence>
<feature type="transmembrane region" description="Helical" evidence="1">
    <location>
        <begin position="222"/>
        <end position="243"/>
    </location>
</feature>